<dbReference type="PRINTS" id="PR00455">
    <property type="entry name" value="HTHTETR"/>
</dbReference>
<reference evidence="4 5" key="1">
    <citation type="journal article" date="2014" name="Genome Announc.">
        <title>Draft Genome Sequence of Gordonia alkanivorans Strain CGMCC6845, a Halotolerant Hydrocarbon-Degrading Bacterium.</title>
        <authorList>
            <person name="Wang X."/>
            <person name="Jin D."/>
            <person name="Zhou L."/>
            <person name="Wu L."/>
            <person name="An W."/>
            <person name="Zhao L."/>
        </authorList>
    </citation>
    <scope>NUCLEOTIDE SEQUENCE [LARGE SCALE GENOMIC DNA]</scope>
    <source>
        <strain evidence="4 5">CGMCC 6845</strain>
    </source>
</reference>
<dbReference type="InterPro" id="IPR036271">
    <property type="entry name" value="Tet_transcr_reg_TetR-rel_C_sf"/>
</dbReference>
<dbReference type="Gene3D" id="1.10.357.10">
    <property type="entry name" value="Tetracycline Repressor, domain 2"/>
    <property type="match status" value="1"/>
</dbReference>
<dbReference type="PATRIC" id="fig|1423140.3.peg.4013"/>
<evidence type="ECO:0000256" key="2">
    <source>
        <dbReference type="PROSITE-ProRule" id="PRU00335"/>
    </source>
</evidence>
<organism evidence="4 5">
    <name type="scientific">Gordonia alkanivorans CGMCC 6845</name>
    <dbReference type="NCBI Taxonomy" id="1423140"/>
    <lineage>
        <taxon>Bacteria</taxon>
        <taxon>Bacillati</taxon>
        <taxon>Actinomycetota</taxon>
        <taxon>Actinomycetes</taxon>
        <taxon>Mycobacteriales</taxon>
        <taxon>Gordoniaceae</taxon>
        <taxon>Gordonia</taxon>
    </lineage>
</organism>
<evidence type="ECO:0000256" key="1">
    <source>
        <dbReference type="ARBA" id="ARBA00023125"/>
    </source>
</evidence>
<protein>
    <submittedName>
        <fullName evidence="4">TetR family transcriptional regulator</fullName>
    </submittedName>
</protein>
<feature type="DNA-binding region" description="H-T-H motif" evidence="2">
    <location>
        <begin position="29"/>
        <end position="48"/>
    </location>
</feature>
<dbReference type="InterPro" id="IPR050624">
    <property type="entry name" value="HTH-type_Tx_Regulator"/>
</dbReference>
<dbReference type="SUPFAM" id="SSF46689">
    <property type="entry name" value="Homeodomain-like"/>
    <property type="match status" value="1"/>
</dbReference>
<dbReference type="Pfam" id="PF00440">
    <property type="entry name" value="TetR_N"/>
    <property type="match status" value="1"/>
</dbReference>
<evidence type="ECO:0000313" key="4">
    <source>
        <dbReference type="EMBL" id="ETA05079.1"/>
    </source>
</evidence>
<dbReference type="InterPro" id="IPR009057">
    <property type="entry name" value="Homeodomain-like_sf"/>
</dbReference>
<dbReference type="PANTHER" id="PTHR43479">
    <property type="entry name" value="ACREF/ENVCD OPERON REPRESSOR-RELATED"/>
    <property type="match status" value="1"/>
</dbReference>
<dbReference type="PANTHER" id="PTHR43479:SF11">
    <property type="entry name" value="ACREF_ENVCD OPERON REPRESSOR-RELATED"/>
    <property type="match status" value="1"/>
</dbReference>
<keyword evidence="1 2" id="KW-0238">DNA-binding</keyword>
<comment type="caution">
    <text evidence="4">The sequence shown here is derived from an EMBL/GenBank/DDBJ whole genome shotgun (WGS) entry which is preliminary data.</text>
</comment>
<gene>
    <name evidence="4" type="ORF">V525_20185</name>
</gene>
<dbReference type="HOGENOM" id="CLU_069356_12_6_11"/>
<proteinExistence type="predicted"/>
<accession>W9D9T4</accession>
<dbReference type="PROSITE" id="PS50977">
    <property type="entry name" value="HTH_TETR_2"/>
    <property type="match status" value="1"/>
</dbReference>
<dbReference type="AlphaFoldDB" id="W9D9T4"/>
<sequence length="201" mass="22972">MTPKGRRTRDHLVNAGRNVFARVGYVEARMSDVADEAEISMGGLYRYFKNKEDLFAQVIEDLHEKLFEASASRNHSFRTSPLESLVESNRGYLSLYSENRDVMRAFIQAAHVEKRFQDFWWLMRTRHVDRFVASLERDHGITEINGAPARIATEALACMVEQSAYVWFAQEALNSGPVDLDDAARITASAWYATIFDQAKV</sequence>
<dbReference type="SUPFAM" id="SSF48498">
    <property type="entry name" value="Tetracyclin repressor-like, C-terminal domain"/>
    <property type="match status" value="1"/>
</dbReference>
<dbReference type="EMBL" id="AYXO01000059">
    <property type="protein sequence ID" value="ETA05079.1"/>
    <property type="molecule type" value="Genomic_DNA"/>
</dbReference>
<evidence type="ECO:0000313" key="5">
    <source>
        <dbReference type="Proteomes" id="UP000035035"/>
    </source>
</evidence>
<dbReference type="Proteomes" id="UP000035035">
    <property type="component" value="Unassembled WGS sequence"/>
</dbReference>
<feature type="domain" description="HTH tetR-type" evidence="3">
    <location>
        <begin position="6"/>
        <end position="66"/>
    </location>
</feature>
<evidence type="ECO:0000259" key="3">
    <source>
        <dbReference type="PROSITE" id="PS50977"/>
    </source>
</evidence>
<dbReference type="Gene3D" id="1.10.10.60">
    <property type="entry name" value="Homeodomain-like"/>
    <property type="match status" value="1"/>
</dbReference>
<name>W9D9T4_9ACTN</name>
<dbReference type="InterPro" id="IPR001647">
    <property type="entry name" value="HTH_TetR"/>
</dbReference>
<keyword evidence="5" id="KW-1185">Reference proteome</keyword>
<dbReference type="GO" id="GO:0003677">
    <property type="term" value="F:DNA binding"/>
    <property type="evidence" value="ECO:0007669"/>
    <property type="project" value="UniProtKB-UniRule"/>
</dbReference>